<gene>
    <name evidence="2" type="ORF">IRJ41_014887</name>
</gene>
<feature type="compositionally biased region" description="Polar residues" evidence="1">
    <location>
        <begin position="108"/>
        <end position="120"/>
    </location>
</feature>
<evidence type="ECO:0000256" key="1">
    <source>
        <dbReference type="SAM" id="MobiDB-lite"/>
    </source>
</evidence>
<dbReference type="EMBL" id="JAFHDT010000021">
    <property type="protein sequence ID" value="KAI7794238.1"/>
    <property type="molecule type" value="Genomic_DNA"/>
</dbReference>
<dbReference type="Proteomes" id="UP001059041">
    <property type="component" value="Linkage Group LG21"/>
</dbReference>
<protein>
    <submittedName>
        <fullName evidence="2">Uncharacterized protein</fullName>
    </submittedName>
</protein>
<dbReference type="AlphaFoldDB" id="A0A9W7WDW1"/>
<evidence type="ECO:0000313" key="3">
    <source>
        <dbReference type="Proteomes" id="UP001059041"/>
    </source>
</evidence>
<keyword evidence="3" id="KW-1185">Reference proteome</keyword>
<name>A0A9W7WDW1_TRIRA</name>
<feature type="non-terminal residue" evidence="2">
    <location>
        <position position="120"/>
    </location>
</feature>
<reference evidence="2" key="1">
    <citation type="submission" date="2021-02" db="EMBL/GenBank/DDBJ databases">
        <title>Comparative genomics reveals that relaxation of natural selection precedes convergent phenotypic evolution of cavefish.</title>
        <authorList>
            <person name="Peng Z."/>
        </authorList>
    </citation>
    <scope>NUCLEOTIDE SEQUENCE</scope>
    <source>
        <tissue evidence="2">Muscle</tissue>
    </source>
</reference>
<proteinExistence type="predicted"/>
<feature type="region of interest" description="Disordered" evidence="1">
    <location>
        <begin position="94"/>
        <end position="120"/>
    </location>
</feature>
<accession>A0A9W7WDW1</accession>
<comment type="caution">
    <text evidence="2">The sequence shown here is derived from an EMBL/GenBank/DDBJ whole genome shotgun (WGS) entry which is preliminary data.</text>
</comment>
<sequence length="120" mass="12967">ASSDQSDQQNQNGAPVREDAAPRETLWCCGTLLSSTANNCNAQCVGMVTARTAGCTPSLALPAGAPPCAPNITGLLRKGRGMQEWGRRWKEGELEREKKKVVRRTSRSRCNFKSSPSPGY</sequence>
<evidence type="ECO:0000313" key="2">
    <source>
        <dbReference type="EMBL" id="KAI7794238.1"/>
    </source>
</evidence>
<organism evidence="2 3">
    <name type="scientific">Triplophysa rosa</name>
    <name type="common">Cave loach</name>
    <dbReference type="NCBI Taxonomy" id="992332"/>
    <lineage>
        <taxon>Eukaryota</taxon>
        <taxon>Metazoa</taxon>
        <taxon>Chordata</taxon>
        <taxon>Craniata</taxon>
        <taxon>Vertebrata</taxon>
        <taxon>Euteleostomi</taxon>
        <taxon>Actinopterygii</taxon>
        <taxon>Neopterygii</taxon>
        <taxon>Teleostei</taxon>
        <taxon>Ostariophysi</taxon>
        <taxon>Cypriniformes</taxon>
        <taxon>Nemacheilidae</taxon>
        <taxon>Triplophysa</taxon>
    </lineage>
</organism>